<dbReference type="SMART" id="SM00321">
    <property type="entry name" value="WSC"/>
    <property type="match status" value="1"/>
</dbReference>
<feature type="region of interest" description="Disordered" evidence="1">
    <location>
        <begin position="92"/>
        <end position="123"/>
    </location>
</feature>
<keyword evidence="2" id="KW-1133">Transmembrane helix</keyword>
<reference evidence="4" key="1">
    <citation type="submission" date="2022-11" db="EMBL/GenBank/DDBJ databases">
        <authorList>
            <person name="Petersen C."/>
        </authorList>
    </citation>
    <scope>NUCLEOTIDE SEQUENCE</scope>
    <source>
        <strain evidence="4">IBT 19713</strain>
    </source>
</reference>
<dbReference type="Gene3D" id="1.20.5.510">
    <property type="entry name" value="Single helix bin"/>
    <property type="match status" value="1"/>
</dbReference>
<dbReference type="Pfam" id="PF01822">
    <property type="entry name" value="WSC"/>
    <property type="match status" value="1"/>
</dbReference>
<feature type="domain" description="WSC" evidence="3">
    <location>
        <begin position="1"/>
        <end position="87"/>
    </location>
</feature>
<evidence type="ECO:0000256" key="2">
    <source>
        <dbReference type="SAM" id="Phobius"/>
    </source>
</evidence>
<name>A0A9W9NC64_9EURO</name>
<protein>
    <recommendedName>
        <fullName evidence="3">WSC domain-containing protein</fullName>
    </recommendedName>
</protein>
<accession>A0A9W9NC64</accession>
<comment type="caution">
    <text evidence="4">The sequence shown here is derived from an EMBL/GenBank/DDBJ whole genome shotgun (WGS) entry which is preliminary data.</text>
</comment>
<reference evidence="4" key="2">
    <citation type="journal article" date="2023" name="IMA Fungus">
        <title>Comparative genomic study of the Penicillium genus elucidates a diverse pangenome and 15 lateral gene transfer events.</title>
        <authorList>
            <person name="Petersen C."/>
            <person name="Sorensen T."/>
            <person name="Nielsen M.R."/>
            <person name="Sondergaard T.E."/>
            <person name="Sorensen J.L."/>
            <person name="Fitzpatrick D.A."/>
            <person name="Frisvad J.C."/>
            <person name="Nielsen K.L."/>
        </authorList>
    </citation>
    <scope>NUCLEOTIDE SEQUENCE</scope>
    <source>
        <strain evidence="4">IBT 19713</strain>
    </source>
</reference>
<dbReference type="RefSeq" id="XP_058326041.1">
    <property type="nucleotide sequence ID" value="XM_058479473.1"/>
</dbReference>
<evidence type="ECO:0000259" key="3">
    <source>
        <dbReference type="PROSITE" id="PS51212"/>
    </source>
</evidence>
<dbReference type="PROSITE" id="PS51212">
    <property type="entry name" value="WSC"/>
    <property type="match status" value="1"/>
</dbReference>
<dbReference type="InterPro" id="IPR002889">
    <property type="entry name" value="WSC_carb-bd"/>
</dbReference>
<proteinExistence type="predicted"/>
<dbReference type="Proteomes" id="UP001150941">
    <property type="component" value="Unassembled WGS sequence"/>
</dbReference>
<evidence type="ECO:0000313" key="4">
    <source>
        <dbReference type="EMBL" id="KAJ5217170.1"/>
    </source>
</evidence>
<keyword evidence="5" id="KW-1185">Reference proteome</keyword>
<dbReference type="OrthoDB" id="2019572at2759"/>
<keyword evidence="2" id="KW-0472">Membrane</keyword>
<dbReference type="EMBL" id="JAPQKS010000008">
    <property type="protein sequence ID" value="KAJ5217170.1"/>
    <property type="molecule type" value="Genomic_DNA"/>
</dbReference>
<evidence type="ECO:0000256" key="1">
    <source>
        <dbReference type="SAM" id="MobiDB-lite"/>
    </source>
</evidence>
<dbReference type="GeneID" id="83206777"/>
<sequence length="246" mass="25539">MWAVTLSPGTSGGATSWTYQSTGWCQDHCIASASPAFALAAGQNCLCANYLPDPSTKVDESKCNDPCTGWPEDMCGGIGYYSIYKTGLDNSVSTAPDPSSSSSSNSTAEAPNNTTTSVSSTGTNSEATVIVTATSDPGAASAAAAAASSAEAAERQKDSNAHTTASIAAGVVVGVVGLCALAGAAFFFYRSRKQKSGAYQRSHMPEMTDARFDGAYITNRRPSEDSIDYPDFSSQVLQVTNPDRHY</sequence>
<feature type="transmembrane region" description="Helical" evidence="2">
    <location>
        <begin position="167"/>
        <end position="189"/>
    </location>
</feature>
<evidence type="ECO:0000313" key="5">
    <source>
        <dbReference type="Proteomes" id="UP001150941"/>
    </source>
</evidence>
<gene>
    <name evidence="4" type="ORF">N7468_010178</name>
</gene>
<keyword evidence="2" id="KW-0812">Transmembrane</keyword>
<organism evidence="4 5">
    <name type="scientific">Penicillium chermesinum</name>
    <dbReference type="NCBI Taxonomy" id="63820"/>
    <lineage>
        <taxon>Eukaryota</taxon>
        <taxon>Fungi</taxon>
        <taxon>Dikarya</taxon>
        <taxon>Ascomycota</taxon>
        <taxon>Pezizomycotina</taxon>
        <taxon>Eurotiomycetes</taxon>
        <taxon>Eurotiomycetidae</taxon>
        <taxon>Eurotiales</taxon>
        <taxon>Aspergillaceae</taxon>
        <taxon>Penicillium</taxon>
    </lineage>
</organism>
<dbReference type="AlphaFoldDB" id="A0A9W9NC64"/>